<organism evidence="1 2">
    <name type="scientific">Malus baccata</name>
    <name type="common">Siberian crab apple</name>
    <name type="synonym">Pyrus baccata</name>
    <dbReference type="NCBI Taxonomy" id="106549"/>
    <lineage>
        <taxon>Eukaryota</taxon>
        <taxon>Viridiplantae</taxon>
        <taxon>Streptophyta</taxon>
        <taxon>Embryophyta</taxon>
        <taxon>Tracheophyta</taxon>
        <taxon>Spermatophyta</taxon>
        <taxon>Magnoliopsida</taxon>
        <taxon>eudicotyledons</taxon>
        <taxon>Gunneridae</taxon>
        <taxon>Pentapetalae</taxon>
        <taxon>rosids</taxon>
        <taxon>fabids</taxon>
        <taxon>Rosales</taxon>
        <taxon>Rosaceae</taxon>
        <taxon>Amygdaloideae</taxon>
        <taxon>Maleae</taxon>
        <taxon>Malus</taxon>
    </lineage>
</organism>
<protein>
    <submittedName>
        <fullName evidence="1">Uncharacterized protein</fullName>
    </submittedName>
</protein>
<sequence>MHVQDPPLPVTQCGTKLSGKFKHGPPYETSMHDLLDPKILVPTISPALQKYFLLLLVPISI</sequence>
<dbReference type="EMBL" id="VIEB01000067">
    <property type="protein sequence ID" value="TQE08736.1"/>
    <property type="molecule type" value="Genomic_DNA"/>
</dbReference>
<dbReference type="Proteomes" id="UP000315295">
    <property type="component" value="Unassembled WGS sequence"/>
</dbReference>
<keyword evidence="2" id="KW-1185">Reference proteome</keyword>
<evidence type="ECO:0000313" key="2">
    <source>
        <dbReference type="Proteomes" id="UP000315295"/>
    </source>
</evidence>
<gene>
    <name evidence="1" type="ORF">C1H46_005720</name>
</gene>
<comment type="caution">
    <text evidence="1">The sequence shown here is derived from an EMBL/GenBank/DDBJ whole genome shotgun (WGS) entry which is preliminary data.</text>
</comment>
<name>A0A540NCI0_MALBA</name>
<accession>A0A540NCI0</accession>
<dbReference type="AlphaFoldDB" id="A0A540NCI0"/>
<reference evidence="1 2" key="1">
    <citation type="journal article" date="2019" name="G3 (Bethesda)">
        <title>Sequencing of a Wild Apple (Malus baccata) Genome Unravels the Differences Between Cultivated and Wild Apple Species Regarding Disease Resistance and Cold Tolerance.</title>
        <authorList>
            <person name="Chen X."/>
        </authorList>
    </citation>
    <scope>NUCLEOTIDE SEQUENCE [LARGE SCALE GENOMIC DNA]</scope>
    <source>
        <strain evidence="2">cv. Shandingzi</strain>
        <tissue evidence="1">Leaves</tissue>
    </source>
</reference>
<evidence type="ECO:0000313" key="1">
    <source>
        <dbReference type="EMBL" id="TQE08736.1"/>
    </source>
</evidence>
<proteinExistence type="predicted"/>